<proteinExistence type="predicted"/>
<reference evidence="1 2" key="1">
    <citation type="journal article" date="2022" name="Nat. Ecol. Evol.">
        <title>A masculinizing supergene underlies an exaggerated male reproductive morph in a spider.</title>
        <authorList>
            <person name="Hendrickx F."/>
            <person name="De Corte Z."/>
            <person name="Sonet G."/>
            <person name="Van Belleghem S.M."/>
            <person name="Kostlbacher S."/>
            <person name="Vangestel C."/>
        </authorList>
    </citation>
    <scope>NUCLEOTIDE SEQUENCE [LARGE SCALE GENOMIC DNA]</scope>
    <source>
        <strain evidence="1">W744_W776</strain>
    </source>
</reference>
<evidence type="ECO:0000313" key="2">
    <source>
        <dbReference type="Proteomes" id="UP000827092"/>
    </source>
</evidence>
<dbReference type="Proteomes" id="UP000827092">
    <property type="component" value="Unassembled WGS sequence"/>
</dbReference>
<sequence length="85" mass="9438">MAKLLPCFESNNLCGSALDGTSGWLELTNQPFVRRAYVPQLDCVDPGVIKILWIKSMDPLRCVTPLGGECPSTTREFLLRVIVGW</sequence>
<organism evidence="1 2">
    <name type="scientific">Oedothorax gibbosus</name>
    <dbReference type="NCBI Taxonomy" id="931172"/>
    <lineage>
        <taxon>Eukaryota</taxon>
        <taxon>Metazoa</taxon>
        <taxon>Ecdysozoa</taxon>
        <taxon>Arthropoda</taxon>
        <taxon>Chelicerata</taxon>
        <taxon>Arachnida</taxon>
        <taxon>Araneae</taxon>
        <taxon>Araneomorphae</taxon>
        <taxon>Entelegynae</taxon>
        <taxon>Araneoidea</taxon>
        <taxon>Linyphiidae</taxon>
        <taxon>Erigoninae</taxon>
        <taxon>Oedothorax</taxon>
    </lineage>
</organism>
<name>A0AAV6VA97_9ARAC</name>
<accession>A0AAV6VA97</accession>
<gene>
    <name evidence="1" type="ORF">JTE90_014651</name>
</gene>
<dbReference type="EMBL" id="JAFNEN010000134">
    <property type="protein sequence ID" value="KAG8192875.1"/>
    <property type="molecule type" value="Genomic_DNA"/>
</dbReference>
<protein>
    <submittedName>
        <fullName evidence="1">Uncharacterized protein</fullName>
    </submittedName>
</protein>
<dbReference type="AlphaFoldDB" id="A0AAV6VA97"/>
<comment type="caution">
    <text evidence="1">The sequence shown here is derived from an EMBL/GenBank/DDBJ whole genome shotgun (WGS) entry which is preliminary data.</text>
</comment>
<evidence type="ECO:0000313" key="1">
    <source>
        <dbReference type="EMBL" id="KAG8192875.1"/>
    </source>
</evidence>
<keyword evidence="2" id="KW-1185">Reference proteome</keyword>